<evidence type="ECO:0000313" key="1">
    <source>
        <dbReference type="EMBL" id="RJE89543.1"/>
    </source>
</evidence>
<dbReference type="CDD" id="cd00448">
    <property type="entry name" value="YjgF_YER057c_UK114_family"/>
    <property type="match status" value="1"/>
</dbReference>
<dbReference type="InterPro" id="IPR006175">
    <property type="entry name" value="YjgF/YER057c/UK114"/>
</dbReference>
<dbReference type="Proteomes" id="UP000284202">
    <property type="component" value="Unassembled WGS sequence"/>
</dbReference>
<dbReference type="PANTHER" id="PTHR43857:SF1">
    <property type="entry name" value="YJGH FAMILY PROTEIN"/>
    <property type="match status" value="1"/>
</dbReference>
<proteinExistence type="predicted"/>
<dbReference type="InterPro" id="IPR035959">
    <property type="entry name" value="RutC-like_sf"/>
</dbReference>
<dbReference type="PANTHER" id="PTHR43857">
    <property type="entry name" value="BLR7761 PROTEIN"/>
    <property type="match status" value="1"/>
</dbReference>
<evidence type="ECO:0000313" key="2">
    <source>
        <dbReference type="Proteomes" id="UP000284202"/>
    </source>
</evidence>
<dbReference type="AlphaFoldDB" id="A0A418T8T2"/>
<accession>A0A418T8T2</accession>
<reference evidence="2" key="1">
    <citation type="submission" date="2018-09" db="EMBL/GenBank/DDBJ databases">
        <title>Acidovorax cavernicola nov. sp. isolated from Gruta de las Maravillas (Aracena, Spain).</title>
        <authorList>
            <person name="Jurado V."/>
            <person name="Gutierrez-Patricio S."/>
            <person name="Gonzalez-Pimentel J.L."/>
            <person name="Miller A.Z."/>
            <person name="Laiz L."/>
            <person name="Saiz-Jimenez C."/>
        </authorList>
    </citation>
    <scope>NUCLEOTIDE SEQUENCE [LARGE SCALE GENOMIC DNA]</scope>
    <source>
        <strain evidence="2">1011MAR3C25</strain>
    </source>
</reference>
<dbReference type="Gene3D" id="3.30.1330.40">
    <property type="entry name" value="RutC-like"/>
    <property type="match status" value="1"/>
</dbReference>
<comment type="caution">
    <text evidence="1">The sequence shown here is derived from an EMBL/GenBank/DDBJ whole genome shotgun (WGS) entry which is preliminary data.</text>
</comment>
<protein>
    <submittedName>
        <fullName evidence="1">RidA family protein</fullName>
    </submittedName>
</protein>
<keyword evidence="2" id="KW-1185">Reference proteome</keyword>
<gene>
    <name evidence="1" type="ORF">D3P04_00920</name>
</gene>
<dbReference type="Pfam" id="PF01042">
    <property type="entry name" value="Ribonuc_L-PSP"/>
    <property type="match status" value="1"/>
</dbReference>
<dbReference type="SUPFAM" id="SSF55298">
    <property type="entry name" value="YjgF-like"/>
    <property type="match status" value="1"/>
</dbReference>
<dbReference type="OrthoDB" id="9799840at2"/>
<sequence>MKSLVPDRMAAPFGNYSHGVAAGGMIVTSGQLGLAADGTVPDGVTAQAELCFANIHAILAEAGADLSHVLRFTAFVTRRDDMAAYMAVRDRWVRGLKVKPASTLLIVDGFTRPEFLVEVEAMALVPSSPN</sequence>
<dbReference type="EMBL" id="QZCG01000001">
    <property type="protein sequence ID" value="RJE89543.1"/>
    <property type="molecule type" value="Genomic_DNA"/>
</dbReference>
<name>A0A418T8T2_9RHOB</name>
<organism evidence="1 2">
    <name type="scientific">Paracoccus onubensis</name>
    <dbReference type="NCBI Taxonomy" id="1675788"/>
    <lineage>
        <taxon>Bacteria</taxon>
        <taxon>Pseudomonadati</taxon>
        <taxon>Pseudomonadota</taxon>
        <taxon>Alphaproteobacteria</taxon>
        <taxon>Rhodobacterales</taxon>
        <taxon>Paracoccaceae</taxon>
        <taxon>Paracoccus</taxon>
    </lineage>
</organism>
<dbReference type="RefSeq" id="WP_119745585.1">
    <property type="nucleotide sequence ID" value="NZ_QZCG01000001.1"/>
</dbReference>